<proteinExistence type="predicted"/>
<dbReference type="EMBL" id="UYYG01000007">
    <property type="protein sequence ID" value="VDN50777.1"/>
    <property type="molecule type" value="Genomic_DNA"/>
</dbReference>
<evidence type="ECO:0000313" key="4">
    <source>
        <dbReference type="WBParaSite" id="DME_0000570501-mRNA-1"/>
    </source>
</evidence>
<dbReference type="Proteomes" id="UP000274756">
    <property type="component" value="Unassembled WGS sequence"/>
</dbReference>
<keyword evidence="3" id="KW-1185">Reference proteome</keyword>
<sequence length="146" mass="16606">MDASIRKIAIFVQKFGPNRMGFATITKHLNHGVVLCPKDYEDFRLFGEILYPFEAVPNDQKVEYKQATGETGKSDPSLLEARNVRPTLAENDRERLTADNNSLHNQVDQNVIFPMFTLFDNLSPAVNEKQFDSIVVKDSSILNEMK</sequence>
<dbReference type="Proteomes" id="UP000038040">
    <property type="component" value="Unplaced"/>
</dbReference>
<reference evidence="4" key="1">
    <citation type="submission" date="2017-02" db="UniProtKB">
        <authorList>
            <consortium name="WormBaseParasite"/>
        </authorList>
    </citation>
    <scope>IDENTIFICATION</scope>
</reference>
<evidence type="ECO:0000313" key="3">
    <source>
        <dbReference type="Proteomes" id="UP000274756"/>
    </source>
</evidence>
<organism evidence="2 4">
    <name type="scientific">Dracunculus medinensis</name>
    <name type="common">Guinea worm</name>
    <dbReference type="NCBI Taxonomy" id="318479"/>
    <lineage>
        <taxon>Eukaryota</taxon>
        <taxon>Metazoa</taxon>
        <taxon>Ecdysozoa</taxon>
        <taxon>Nematoda</taxon>
        <taxon>Chromadorea</taxon>
        <taxon>Rhabditida</taxon>
        <taxon>Spirurina</taxon>
        <taxon>Dracunculoidea</taxon>
        <taxon>Dracunculidae</taxon>
        <taxon>Dracunculus</taxon>
    </lineage>
</organism>
<accession>A0A0N4UEB0</accession>
<protein>
    <submittedName>
        <fullName evidence="4">'chromo' domain containing protein</fullName>
    </submittedName>
</protein>
<gene>
    <name evidence="1" type="ORF">DME_LOCUS750</name>
</gene>
<name>A0A0N4UEB0_DRAME</name>
<evidence type="ECO:0000313" key="1">
    <source>
        <dbReference type="EMBL" id="VDN50777.1"/>
    </source>
</evidence>
<reference evidence="1 3" key="2">
    <citation type="submission" date="2018-11" db="EMBL/GenBank/DDBJ databases">
        <authorList>
            <consortium name="Pathogen Informatics"/>
        </authorList>
    </citation>
    <scope>NUCLEOTIDE SEQUENCE [LARGE SCALE GENOMIC DNA]</scope>
</reference>
<evidence type="ECO:0000313" key="2">
    <source>
        <dbReference type="Proteomes" id="UP000038040"/>
    </source>
</evidence>
<dbReference type="AlphaFoldDB" id="A0A0N4UEB0"/>
<dbReference type="WBParaSite" id="DME_0000570501-mRNA-1">
    <property type="protein sequence ID" value="DME_0000570501-mRNA-1"/>
    <property type="gene ID" value="DME_0000570501"/>
</dbReference>